<keyword evidence="4" id="KW-0997">Cell inner membrane</keyword>
<evidence type="ECO:0000256" key="2">
    <source>
        <dbReference type="ARBA" id="ARBA00022475"/>
    </source>
</evidence>
<protein>
    <recommendedName>
        <fullName evidence="9">General secretion pathway GspH domain-containing protein</fullName>
    </recommendedName>
</protein>
<evidence type="ECO:0000313" key="11">
    <source>
        <dbReference type="Proteomes" id="UP000320913"/>
    </source>
</evidence>
<reference evidence="10 11" key="1">
    <citation type="journal article" date="2019" name="Nat. Microbiol.">
        <title>Mediterranean grassland soil C-N compound turnover is dependent on rainfall and depth, and is mediated by genomically divergent microorganisms.</title>
        <authorList>
            <person name="Diamond S."/>
            <person name="Andeer P.F."/>
            <person name="Li Z."/>
            <person name="Crits-Christoph A."/>
            <person name="Burstein D."/>
            <person name="Anantharaman K."/>
            <person name="Lane K.R."/>
            <person name="Thomas B.C."/>
            <person name="Pan C."/>
            <person name="Northen T.R."/>
            <person name="Banfield J.F."/>
        </authorList>
    </citation>
    <scope>NUCLEOTIDE SEQUENCE [LARGE SCALE GENOMIC DNA]</scope>
    <source>
        <strain evidence="10">WS_5</strain>
    </source>
</reference>
<evidence type="ECO:0000256" key="3">
    <source>
        <dbReference type="ARBA" id="ARBA00022481"/>
    </source>
</evidence>
<evidence type="ECO:0000256" key="7">
    <source>
        <dbReference type="ARBA" id="ARBA00023136"/>
    </source>
</evidence>
<evidence type="ECO:0000256" key="6">
    <source>
        <dbReference type="ARBA" id="ARBA00022989"/>
    </source>
</evidence>
<dbReference type="InterPro" id="IPR022346">
    <property type="entry name" value="T2SS_GspH"/>
</dbReference>
<keyword evidence="3" id="KW-0488">Methylation</keyword>
<dbReference type="GO" id="GO:0015627">
    <property type="term" value="C:type II protein secretion system complex"/>
    <property type="evidence" value="ECO:0007669"/>
    <property type="project" value="InterPro"/>
</dbReference>
<dbReference type="Proteomes" id="UP000320913">
    <property type="component" value="Unassembled WGS sequence"/>
</dbReference>
<keyword evidence="7" id="KW-0472">Membrane</keyword>
<feature type="region of interest" description="Disordered" evidence="8">
    <location>
        <begin position="168"/>
        <end position="230"/>
    </location>
</feature>
<dbReference type="EMBL" id="VBOV01000080">
    <property type="protein sequence ID" value="TMQ60344.1"/>
    <property type="molecule type" value="Genomic_DNA"/>
</dbReference>
<name>A0A538T9X5_UNCEI</name>
<gene>
    <name evidence="10" type="ORF">E6K75_02970</name>
</gene>
<evidence type="ECO:0000256" key="8">
    <source>
        <dbReference type="SAM" id="MobiDB-lite"/>
    </source>
</evidence>
<evidence type="ECO:0000313" key="10">
    <source>
        <dbReference type="EMBL" id="TMQ60344.1"/>
    </source>
</evidence>
<evidence type="ECO:0000256" key="5">
    <source>
        <dbReference type="ARBA" id="ARBA00022692"/>
    </source>
</evidence>
<evidence type="ECO:0000256" key="1">
    <source>
        <dbReference type="ARBA" id="ARBA00004377"/>
    </source>
</evidence>
<proteinExistence type="predicted"/>
<comment type="caution">
    <text evidence="10">The sequence shown here is derived from an EMBL/GenBank/DDBJ whole genome shotgun (WGS) entry which is preliminary data.</text>
</comment>
<organism evidence="10 11">
    <name type="scientific">Eiseniibacteriota bacterium</name>
    <dbReference type="NCBI Taxonomy" id="2212470"/>
    <lineage>
        <taxon>Bacteria</taxon>
        <taxon>Candidatus Eiseniibacteriota</taxon>
    </lineage>
</organism>
<feature type="domain" description="General secretion pathway GspH" evidence="9">
    <location>
        <begin position="32"/>
        <end position="133"/>
    </location>
</feature>
<evidence type="ECO:0000259" key="9">
    <source>
        <dbReference type="Pfam" id="PF12019"/>
    </source>
</evidence>
<comment type="subcellular location">
    <subcellularLocation>
        <location evidence="1">Cell inner membrane</location>
        <topology evidence="1">Single-pass membrane protein</topology>
    </subcellularLocation>
</comment>
<keyword evidence="5" id="KW-0812">Transmembrane</keyword>
<evidence type="ECO:0000256" key="4">
    <source>
        <dbReference type="ARBA" id="ARBA00022519"/>
    </source>
</evidence>
<dbReference type="AlphaFoldDB" id="A0A538T9X5"/>
<keyword evidence="2" id="KW-1003">Cell membrane</keyword>
<accession>A0A538T9X5</accession>
<dbReference type="InterPro" id="IPR045584">
    <property type="entry name" value="Pilin-like"/>
</dbReference>
<dbReference type="GO" id="GO:0005886">
    <property type="term" value="C:plasma membrane"/>
    <property type="evidence" value="ECO:0007669"/>
    <property type="project" value="UniProtKB-SubCell"/>
</dbReference>
<dbReference type="GO" id="GO:0015628">
    <property type="term" value="P:protein secretion by the type II secretion system"/>
    <property type="evidence" value="ECO:0007669"/>
    <property type="project" value="InterPro"/>
</dbReference>
<keyword evidence="6" id="KW-1133">Transmembrane helix</keyword>
<feature type="compositionally biased region" description="Pro residues" evidence="8">
    <location>
        <begin position="219"/>
        <end position="230"/>
    </location>
</feature>
<dbReference type="Pfam" id="PF12019">
    <property type="entry name" value="GspH"/>
    <property type="match status" value="1"/>
</dbReference>
<sequence>MVLVIVGIVTALAVPGVNRFLRAMDLNDRVHQAASTIRVIRQRAVTERNEYVLLWDDTVKGWAWYDDANRNGSWDEGERKQDAAPPPAWITITNSATNPFASPATTFFPDGSASQSGTRVYSNSDGYRRSLSIVRPTGMVTVQRRGRRDAPVPSRIWRSSARSSCAAWSRGPSIRSSSEPSARGRRASSWPRRLRTPGAESISFRASFGPRGTAWSPRAPSPSWPPRNSA</sequence>
<dbReference type="SUPFAM" id="SSF54523">
    <property type="entry name" value="Pili subunits"/>
    <property type="match status" value="1"/>
</dbReference>